<reference evidence="1" key="4">
    <citation type="submission" date="2025-08" db="UniProtKB">
        <authorList>
            <consortium name="Ensembl"/>
        </authorList>
    </citation>
    <scope>IDENTIFICATION</scope>
</reference>
<keyword evidence="2" id="KW-1185">Reference proteome</keyword>
<reference evidence="1" key="5">
    <citation type="submission" date="2025-09" db="UniProtKB">
        <authorList>
            <consortium name="Ensembl"/>
        </authorList>
    </citation>
    <scope>IDENTIFICATION</scope>
</reference>
<proteinExistence type="predicted"/>
<accession>A0A4W3I7V5</accession>
<organism evidence="1 2">
    <name type="scientific">Callorhinchus milii</name>
    <name type="common">Ghost shark</name>
    <dbReference type="NCBI Taxonomy" id="7868"/>
    <lineage>
        <taxon>Eukaryota</taxon>
        <taxon>Metazoa</taxon>
        <taxon>Chordata</taxon>
        <taxon>Craniata</taxon>
        <taxon>Vertebrata</taxon>
        <taxon>Chondrichthyes</taxon>
        <taxon>Holocephali</taxon>
        <taxon>Chimaeriformes</taxon>
        <taxon>Callorhinchidae</taxon>
        <taxon>Callorhinchus</taxon>
    </lineage>
</organism>
<dbReference type="PROSITE" id="PS50096">
    <property type="entry name" value="IQ"/>
    <property type="match status" value="1"/>
</dbReference>
<dbReference type="Pfam" id="PF00612">
    <property type="entry name" value="IQ"/>
    <property type="match status" value="1"/>
</dbReference>
<dbReference type="InterPro" id="IPR000048">
    <property type="entry name" value="IQ_motif_EF-hand-BS"/>
</dbReference>
<evidence type="ECO:0000313" key="2">
    <source>
        <dbReference type="Proteomes" id="UP000314986"/>
    </source>
</evidence>
<protein>
    <submittedName>
        <fullName evidence="1">Uncharacterized protein</fullName>
    </submittedName>
</protein>
<reference evidence="2" key="3">
    <citation type="journal article" date="2014" name="Nature">
        <title>Elephant shark genome provides unique insights into gnathostome evolution.</title>
        <authorList>
            <consortium name="International Elephant Shark Genome Sequencing Consortium"/>
            <person name="Venkatesh B."/>
            <person name="Lee A.P."/>
            <person name="Ravi V."/>
            <person name="Maurya A.K."/>
            <person name="Lian M.M."/>
            <person name="Swann J.B."/>
            <person name="Ohta Y."/>
            <person name="Flajnik M.F."/>
            <person name="Sutoh Y."/>
            <person name="Kasahara M."/>
            <person name="Hoon S."/>
            <person name="Gangu V."/>
            <person name="Roy S.W."/>
            <person name="Irimia M."/>
            <person name="Korzh V."/>
            <person name="Kondrychyn I."/>
            <person name="Lim Z.W."/>
            <person name="Tay B.H."/>
            <person name="Tohari S."/>
            <person name="Kong K.W."/>
            <person name="Ho S."/>
            <person name="Lorente-Galdos B."/>
            <person name="Quilez J."/>
            <person name="Marques-Bonet T."/>
            <person name="Raney B.J."/>
            <person name="Ingham P.W."/>
            <person name="Tay A."/>
            <person name="Hillier L.W."/>
            <person name="Minx P."/>
            <person name="Boehm T."/>
            <person name="Wilson R.K."/>
            <person name="Brenner S."/>
            <person name="Warren W.C."/>
        </authorList>
    </citation>
    <scope>NUCLEOTIDE SEQUENCE [LARGE SCALE GENOMIC DNA]</scope>
</reference>
<dbReference type="Ensembl" id="ENSCMIT00000023505.1">
    <property type="protein sequence ID" value="ENSCMIP00000023108.1"/>
    <property type="gene ID" value="ENSCMIG00000010367.1"/>
</dbReference>
<name>A0A4W3I7V5_CALMI</name>
<dbReference type="InParanoid" id="A0A4W3I7V5"/>
<dbReference type="STRING" id="7868.ENSCMIP00000023108"/>
<evidence type="ECO:0000313" key="1">
    <source>
        <dbReference type="Ensembl" id="ENSCMIP00000023108.1"/>
    </source>
</evidence>
<reference evidence="2" key="2">
    <citation type="journal article" date="2007" name="PLoS Biol.">
        <title>Survey sequencing and comparative analysis of the elephant shark (Callorhinchus milii) genome.</title>
        <authorList>
            <person name="Venkatesh B."/>
            <person name="Kirkness E.F."/>
            <person name="Loh Y.H."/>
            <person name="Halpern A.L."/>
            <person name="Lee A.P."/>
            <person name="Johnson J."/>
            <person name="Dandona N."/>
            <person name="Viswanathan L.D."/>
            <person name="Tay A."/>
            <person name="Venter J.C."/>
            <person name="Strausberg R.L."/>
            <person name="Brenner S."/>
        </authorList>
    </citation>
    <scope>NUCLEOTIDE SEQUENCE [LARGE SCALE GENOMIC DNA]</scope>
</reference>
<dbReference type="AlphaFoldDB" id="A0A4W3I7V5"/>
<reference evidence="2" key="1">
    <citation type="journal article" date="2006" name="Science">
        <title>Ancient noncoding elements conserved in the human genome.</title>
        <authorList>
            <person name="Venkatesh B."/>
            <person name="Kirkness E.F."/>
            <person name="Loh Y.H."/>
            <person name="Halpern A.L."/>
            <person name="Lee A.P."/>
            <person name="Johnson J."/>
            <person name="Dandona N."/>
            <person name="Viswanathan L.D."/>
            <person name="Tay A."/>
            <person name="Venter J.C."/>
            <person name="Strausberg R.L."/>
            <person name="Brenner S."/>
        </authorList>
    </citation>
    <scope>NUCLEOTIDE SEQUENCE [LARGE SCALE GENOMIC DNA]</scope>
</reference>
<dbReference type="Gene3D" id="1.20.5.1190">
    <property type="entry name" value="iswi atpase"/>
    <property type="match status" value="1"/>
</dbReference>
<sequence length="56" mass="6705">MGCGTSINTKRQAKKSEKAIKSAILIQRWYRRFLARMEMKRRYAWSIFQSIEYSGE</sequence>
<dbReference type="Proteomes" id="UP000314986">
    <property type="component" value="Unassembled WGS sequence"/>
</dbReference>
<dbReference type="SMART" id="SM00015">
    <property type="entry name" value="IQ"/>
    <property type="match status" value="1"/>
</dbReference>